<dbReference type="SMART" id="SM00359">
    <property type="entry name" value="PUA"/>
    <property type="match status" value="1"/>
</dbReference>
<dbReference type="NCBIfam" id="TIGR00451">
    <property type="entry name" value="unchar_dom_2"/>
    <property type="match status" value="1"/>
</dbReference>
<gene>
    <name evidence="2" type="ORF">J422_04900</name>
</gene>
<dbReference type="PATRIC" id="fig|1069083.5.peg.960"/>
<feature type="domain" description="PUA" evidence="1">
    <location>
        <begin position="136"/>
        <end position="210"/>
    </location>
</feature>
<dbReference type="AlphaFoldDB" id="N6VXT6"/>
<dbReference type="Gene3D" id="2.30.130.10">
    <property type="entry name" value="PUA domain"/>
    <property type="match status" value="1"/>
</dbReference>
<dbReference type="Pfam" id="PF01472">
    <property type="entry name" value="PUA"/>
    <property type="match status" value="1"/>
</dbReference>
<dbReference type="STRING" id="1069083.GCA_000371805_00511"/>
<dbReference type="InterPro" id="IPR015947">
    <property type="entry name" value="PUA-like_sf"/>
</dbReference>
<reference evidence="2 3" key="1">
    <citation type="journal article" date="2013" name="Genome Announc.">
        <title>Draft Genome Sequence of a Highly Flagellated, Fast-Swimming Archaeon, Methanocaldococcus villosus Strain KIN24-T80 (DSM 22612).</title>
        <authorList>
            <person name="Thennarasu S."/>
            <person name="Polireddy D."/>
            <person name="Antony A."/>
            <person name="Yada M.R."/>
            <person name="Algarawi S."/>
            <person name="Sivakumar N."/>
        </authorList>
    </citation>
    <scope>NUCLEOTIDE SEQUENCE [LARGE SCALE GENOMIC DNA]</scope>
    <source>
        <strain evidence="2 3">KIN24-T80</strain>
    </source>
</reference>
<keyword evidence="3" id="KW-1185">Reference proteome</keyword>
<evidence type="ECO:0000313" key="2">
    <source>
        <dbReference type="EMBL" id="ENN95952.1"/>
    </source>
</evidence>
<accession>N6VXT6</accession>
<evidence type="ECO:0000259" key="1">
    <source>
        <dbReference type="SMART" id="SM00359"/>
    </source>
</evidence>
<evidence type="ECO:0000313" key="3">
    <source>
        <dbReference type="Proteomes" id="UP000053695"/>
    </source>
</evidence>
<dbReference type="PANTHER" id="PTHR43196">
    <property type="entry name" value="SULFATE ADENYLYLTRANSFERASE SUBUNIT 2"/>
    <property type="match status" value="1"/>
</dbReference>
<dbReference type="InterPro" id="IPR002478">
    <property type="entry name" value="PUA"/>
</dbReference>
<dbReference type="EMBL" id="APMM01000031">
    <property type="protein sequence ID" value="ENN95952.1"/>
    <property type="molecule type" value="Genomic_DNA"/>
</dbReference>
<sequence length="483" mass="57016">MSVIHYILSENMKTYIGKIHLKWCYNCNLPILGKKCDICNTEALPVKLTPPGDARLGFRYDIDFINECLEREFGAKSIEDGIILLNKLPGNLEAYEVIVDGIVKYILYYNEEKETWKIKLKLHGAYDLIEKGANKRIVKIKNDLLNILKDKSTLLRPGIIEITNDIERGDDVIIVNEDERVVGVGLAMLSSNEIEKIERGKIIKVRFFNKNFQNRKLERYKLEEALNLMIEANNSVIYNYEKNAIGFIKNSYEKIKKPVIVAYSGGKDSLVTLILTLKALKKENVEVIFIDTGLEFPETLKNIEEVENFFNIEIKRLEAENFWEKIKEYGIPSRDYRWCSEVCKLNPLKEYLKDREVLSFVGIRKYESFSRAKKRLIYRNTYIKNQINALPIFHWTALHVWIYILKEGAPYNKLYEKGFDRVGCYICPAMELGEMDRVRKLYPELWEKWENVLKEYANKYKLPEDWIRKGLWRWKKFHPKDIW</sequence>
<dbReference type="PROSITE" id="PS50890">
    <property type="entry name" value="PUA"/>
    <property type="match status" value="1"/>
</dbReference>
<dbReference type="InterPro" id="IPR050128">
    <property type="entry name" value="Sulfate_adenylyltrnsfr_sub2"/>
</dbReference>
<proteinExistence type="predicted"/>
<dbReference type="InterPro" id="IPR004521">
    <property type="entry name" value="Uncharacterised_CHP00451"/>
</dbReference>
<organism evidence="2 3">
    <name type="scientific">Methanocaldococcus villosus KIN24-T80</name>
    <dbReference type="NCBI Taxonomy" id="1069083"/>
    <lineage>
        <taxon>Archaea</taxon>
        <taxon>Methanobacteriati</taxon>
        <taxon>Methanobacteriota</taxon>
        <taxon>Methanomada group</taxon>
        <taxon>Methanococci</taxon>
        <taxon>Methanococcales</taxon>
        <taxon>Methanocaldococcaceae</taxon>
        <taxon>Methanocaldococcus</taxon>
    </lineage>
</organism>
<dbReference type="InterPro" id="IPR014729">
    <property type="entry name" value="Rossmann-like_a/b/a_fold"/>
</dbReference>
<dbReference type="SUPFAM" id="SSF88697">
    <property type="entry name" value="PUA domain-like"/>
    <property type="match status" value="1"/>
</dbReference>
<name>N6VXT6_9EURY</name>
<dbReference type="Gene3D" id="3.40.50.620">
    <property type="entry name" value="HUPs"/>
    <property type="match status" value="1"/>
</dbReference>
<dbReference type="PANTHER" id="PTHR43196:SF2">
    <property type="entry name" value="PHOSPHOADENOSINE PHOSPHOSULFATE REDUCTASE"/>
    <property type="match status" value="1"/>
</dbReference>
<dbReference type="CDD" id="cd23947">
    <property type="entry name" value="PAPS_reductase-like_YbdN"/>
    <property type="match status" value="1"/>
</dbReference>
<dbReference type="Proteomes" id="UP000053695">
    <property type="component" value="Unassembled WGS sequence"/>
</dbReference>
<dbReference type="SUPFAM" id="SSF52402">
    <property type="entry name" value="Adenine nucleotide alpha hydrolases-like"/>
    <property type="match status" value="1"/>
</dbReference>
<dbReference type="GO" id="GO:0003824">
    <property type="term" value="F:catalytic activity"/>
    <property type="evidence" value="ECO:0007669"/>
    <property type="project" value="InterPro"/>
</dbReference>
<dbReference type="Pfam" id="PF01507">
    <property type="entry name" value="PAPS_reduct"/>
    <property type="match status" value="1"/>
</dbReference>
<protein>
    <recommendedName>
        <fullName evidence="1">PUA domain-containing protein</fullName>
    </recommendedName>
</protein>
<dbReference type="InterPro" id="IPR036974">
    <property type="entry name" value="PUA_sf"/>
</dbReference>
<dbReference type="GO" id="GO:0003723">
    <property type="term" value="F:RNA binding"/>
    <property type="evidence" value="ECO:0007669"/>
    <property type="project" value="InterPro"/>
</dbReference>
<dbReference type="InterPro" id="IPR002500">
    <property type="entry name" value="PAPS_reduct_dom"/>
</dbReference>
<comment type="caution">
    <text evidence="2">The sequence shown here is derived from an EMBL/GenBank/DDBJ whole genome shotgun (WGS) entry which is preliminary data.</text>
</comment>